<keyword evidence="2" id="KW-0472">Membrane</keyword>
<comment type="caution">
    <text evidence="3">The sequence shown here is derived from an EMBL/GenBank/DDBJ whole genome shotgun (WGS) entry which is preliminary data.</text>
</comment>
<evidence type="ECO:0000256" key="1">
    <source>
        <dbReference type="SAM" id="MobiDB-lite"/>
    </source>
</evidence>
<name>A0A9W4HMR9_PENOL</name>
<dbReference type="Proteomes" id="UP001153618">
    <property type="component" value="Unassembled WGS sequence"/>
</dbReference>
<evidence type="ECO:0000313" key="3">
    <source>
        <dbReference type="EMBL" id="CAG8067891.1"/>
    </source>
</evidence>
<proteinExistence type="predicted"/>
<feature type="transmembrane region" description="Helical" evidence="2">
    <location>
        <begin position="43"/>
        <end position="66"/>
    </location>
</feature>
<protein>
    <submittedName>
        <fullName evidence="3">Uncharacterized protein</fullName>
    </submittedName>
</protein>
<feature type="transmembrane region" description="Helical" evidence="2">
    <location>
        <begin position="240"/>
        <end position="268"/>
    </location>
</feature>
<feature type="transmembrane region" description="Helical" evidence="2">
    <location>
        <begin position="199"/>
        <end position="220"/>
    </location>
</feature>
<evidence type="ECO:0000256" key="2">
    <source>
        <dbReference type="SAM" id="Phobius"/>
    </source>
</evidence>
<dbReference type="AlphaFoldDB" id="A0A9W4HMR9"/>
<gene>
    <name evidence="3" type="ORF">POLS_LOCUS3732</name>
</gene>
<keyword evidence="4" id="KW-1185">Reference proteome</keyword>
<feature type="transmembrane region" description="Helical" evidence="2">
    <location>
        <begin position="107"/>
        <end position="134"/>
    </location>
</feature>
<feature type="region of interest" description="Disordered" evidence="1">
    <location>
        <begin position="339"/>
        <end position="400"/>
    </location>
</feature>
<dbReference type="EMBL" id="CAJVOS010000018">
    <property type="protein sequence ID" value="CAG8067891.1"/>
    <property type="molecule type" value="Genomic_DNA"/>
</dbReference>
<dbReference type="OrthoDB" id="4504921at2759"/>
<feature type="transmembrane region" description="Helical" evidence="2">
    <location>
        <begin position="78"/>
        <end position="101"/>
    </location>
</feature>
<organism evidence="3 4">
    <name type="scientific">Penicillium olsonii</name>
    <dbReference type="NCBI Taxonomy" id="99116"/>
    <lineage>
        <taxon>Eukaryota</taxon>
        <taxon>Fungi</taxon>
        <taxon>Dikarya</taxon>
        <taxon>Ascomycota</taxon>
        <taxon>Pezizomycotina</taxon>
        <taxon>Eurotiomycetes</taxon>
        <taxon>Eurotiomycetidae</taxon>
        <taxon>Eurotiales</taxon>
        <taxon>Aspergillaceae</taxon>
        <taxon>Penicillium</taxon>
    </lineage>
</organism>
<keyword evidence="2" id="KW-0812">Transmembrane</keyword>
<feature type="transmembrane region" description="Helical" evidence="2">
    <location>
        <begin position="154"/>
        <end position="179"/>
    </location>
</feature>
<accession>A0A9W4HMR9</accession>
<evidence type="ECO:0000313" key="4">
    <source>
        <dbReference type="Proteomes" id="UP001153618"/>
    </source>
</evidence>
<feature type="compositionally biased region" description="Polar residues" evidence="1">
    <location>
        <begin position="364"/>
        <end position="375"/>
    </location>
</feature>
<sequence>MAPRRGSGYSSSSYSSAWTSTTLLSLEYGYYGYGSNRNHYKDLYYAMFAFDILTLIAFIVFLVWACTIRNRGLPLKGIISALICFTLSQICVVVIEALYVATTEVMMYFLITYMLSQFFSFLGNCLLFYIFWGLIHRLLGRLTDSGKPYAAVTIVHWVLFSLTLLFSLAAWAVYVVYTVGSVTYSTFITAMDWINIGSAIHILYWILSLEILAWSIFVFVKAGSHRFVSKVRAQRILRMITLISVQMPVLALISATVGWFALNLAWMVVWIRYNLERRNTVPEWHNTAQAVVNFIFWVVTFVGILLCCSKWRRLGEDPEKSDAPIRYPYPQYASGQYPPAHHPPAGQYPPNGNYPSPGQYLPGQYQTPYPNQPNGTAPYHDYAANPATSPPPAQRAASPQ</sequence>
<keyword evidence="2" id="KW-1133">Transmembrane helix</keyword>
<feature type="transmembrane region" description="Helical" evidence="2">
    <location>
        <begin position="288"/>
        <end position="308"/>
    </location>
</feature>
<reference evidence="3" key="1">
    <citation type="submission" date="2021-07" db="EMBL/GenBank/DDBJ databases">
        <authorList>
            <person name="Branca A.L. A."/>
        </authorList>
    </citation>
    <scope>NUCLEOTIDE SEQUENCE</scope>
</reference>